<dbReference type="KEGG" id="ecan:CWI88_04450"/>
<dbReference type="Proteomes" id="UP000306327">
    <property type="component" value="Unassembled WGS sequence"/>
</dbReference>
<dbReference type="AlphaFoldDB" id="A0AB38P539"/>
<organism evidence="1 2">
    <name type="scientific">Enterobacter cancerogenus</name>
    <dbReference type="NCBI Taxonomy" id="69218"/>
    <lineage>
        <taxon>Bacteria</taxon>
        <taxon>Pseudomonadati</taxon>
        <taxon>Pseudomonadota</taxon>
        <taxon>Gammaproteobacteria</taxon>
        <taxon>Enterobacterales</taxon>
        <taxon>Enterobacteriaceae</taxon>
        <taxon>Enterobacter</taxon>
        <taxon>Enterobacter cloacae complex</taxon>
    </lineage>
</organism>
<accession>A0AB38P539</accession>
<comment type="caution">
    <text evidence="1">The sequence shown here is derived from an EMBL/GenBank/DDBJ whole genome shotgun (WGS) entry which is preliminary data.</text>
</comment>
<name>A0AB38P539_9ENTR</name>
<proteinExistence type="predicted"/>
<sequence length="46" mass="5089">MQPLFRINHDFVCNLNDIALFGLFFAQNLPKGKGLHFLSPGGLLSS</sequence>
<reference evidence="1 2" key="1">
    <citation type="journal article" date="2019" name="Sci. Rep.">
        <title>Differences in resource use lead to coexistence of seed-transmitted microbial populations.</title>
        <authorList>
            <person name="Torres-Cortes G."/>
            <person name="Garcia B.J."/>
            <person name="Compant S."/>
            <person name="Rezki S."/>
            <person name="Jones P."/>
            <person name="Preveaux A."/>
            <person name="Briand M."/>
            <person name="Roulet A."/>
            <person name="Bouchez O."/>
            <person name="Jacobson D."/>
            <person name="Barret M."/>
        </authorList>
    </citation>
    <scope>NUCLEOTIDE SEQUENCE [LARGE SCALE GENOMIC DNA]</scope>
    <source>
        <strain evidence="1 2">CFBP13530</strain>
    </source>
</reference>
<evidence type="ECO:0000313" key="1">
    <source>
        <dbReference type="EMBL" id="TKK19365.1"/>
    </source>
</evidence>
<gene>
    <name evidence="1" type="ORF">EcCFBP13530_12865</name>
</gene>
<protein>
    <submittedName>
        <fullName evidence="1">Murein transglycosylase</fullName>
    </submittedName>
</protein>
<evidence type="ECO:0000313" key="2">
    <source>
        <dbReference type="Proteomes" id="UP000306327"/>
    </source>
</evidence>
<dbReference type="EMBL" id="QGAL01000003">
    <property type="protein sequence ID" value="TKK19365.1"/>
    <property type="molecule type" value="Genomic_DNA"/>
</dbReference>